<dbReference type="AlphaFoldDB" id="A0AAJ5Z9E1"/>
<sequence length="115" mass="12755">MKDLINIFLMTVVILGWAMLEVTGCGYAVLAIPVVYWLKPVLDLLHKNYWVGLAFWGLMALFAWQGALIGGMFYGLLAAPKNEATGNVARKKSPIRLVSNGYDIQTGEYVGSPFW</sequence>
<dbReference type="RefSeq" id="WP_277856316.1">
    <property type="nucleotide sequence ID" value="NZ_CP120942.1"/>
</dbReference>
<evidence type="ECO:0000313" key="3">
    <source>
        <dbReference type="Proteomes" id="UP001218423"/>
    </source>
</evidence>
<protein>
    <submittedName>
        <fullName evidence="2">Uncharacterized protein</fullName>
    </submittedName>
</protein>
<keyword evidence="1" id="KW-1133">Transmembrane helix</keyword>
<feature type="transmembrane region" description="Helical" evidence="1">
    <location>
        <begin position="7"/>
        <end position="37"/>
    </location>
</feature>
<gene>
    <name evidence="2" type="ORF">P5S46_17940</name>
</gene>
<reference evidence="2" key="1">
    <citation type="submission" date="2023-03" db="EMBL/GenBank/DDBJ databases">
        <title>Aeromonas caviae strain AC1520.</title>
        <authorList>
            <person name="Xie T."/>
            <person name="Zhang Q."/>
            <person name="Deng J."/>
            <person name="Li X."/>
        </authorList>
    </citation>
    <scope>NUCLEOTIDE SEQUENCE</scope>
    <source>
        <strain evidence="2">AC1520</strain>
    </source>
</reference>
<keyword evidence="1" id="KW-0812">Transmembrane</keyword>
<evidence type="ECO:0000256" key="1">
    <source>
        <dbReference type="SAM" id="Phobius"/>
    </source>
</evidence>
<organism evidence="2 3">
    <name type="scientific">Aeromonas caviae</name>
    <name type="common">Aeromonas punctata</name>
    <dbReference type="NCBI Taxonomy" id="648"/>
    <lineage>
        <taxon>Bacteria</taxon>
        <taxon>Pseudomonadati</taxon>
        <taxon>Pseudomonadota</taxon>
        <taxon>Gammaproteobacteria</taxon>
        <taxon>Aeromonadales</taxon>
        <taxon>Aeromonadaceae</taxon>
        <taxon>Aeromonas</taxon>
    </lineage>
</organism>
<dbReference type="EMBL" id="CP120942">
    <property type="protein sequence ID" value="WFF97500.1"/>
    <property type="molecule type" value="Genomic_DNA"/>
</dbReference>
<accession>A0AAJ5Z9E1</accession>
<proteinExistence type="predicted"/>
<feature type="transmembrane region" description="Helical" evidence="1">
    <location>
        <begin position="49"/>
        <end position="77"/>
    </location>
</feature>
<keyword evidence="1" id="KW-0472">Membrane</keyword>
<evidence type="ECO:0000313" key="2">
    <source>
        <dbReference type="EMBL" id="WFF97500.1"/>
    </source>
</evidence>
<name>A0AAJ5Z9E1_AERCA</name>
<dbReference type="Proteomes" id="UP001218423">
    <property type="component" value="Chromosome"/>
</dbReference>